<dbReference type="InterPro" id="IPR008914">
    <property type="entry name" value="PEBP"/>
</dbReference>
<sequence length="290" mass="30129">MKYSYGYALSAIVAAVNAQAAPDFPVEVDTRFSVIWANSSTRFAAGDLLPRDNILEAPSVFTSDNSTSSTGKYLVFLIDQDVLPEGQTEKVEFLHWFQPDLAESDELLAGLLAVQNSSDSINATTSALPSAPYLAPTPPEGSGPHRYTFLLYAQPDDFSVPASYASFFVDVPDLSNRLPFNIKQFAEDSDLGEPLAANWFRVLNGSAEETSAALTSTVGPSSTASGSANTATATTTSASSGSQTGTATSSSSSATATGSGNGAGLLDARDSLRELGVGLAVGLAGMGLWL</sequence>
<dbReference type="PANTHER" id="PTHR11362">
    <property type="entry name" value="PHOSPHATIDYLETHANOLAMINE-BINDING PROTEIN"/>
    <property type="match status" value="1"/>
</dbReference>
<dbReference type="GO" id="GO:0030414">
    <property type="term" value="F:peptidase inhibitor activity"/>
    <property type="evidence" value="ECO:0007669"/>
    <property type="project" value="TreeGrafter"/>
</dbReference>
<accession>A0AAV9NQ70</accession>
<protein>
    <recommendedName>
        <fullName evidence="4">YbhB/YbcL family Raf kinase inhibitor-like protein</fullName>
    </recommendedName>
</protein>
<dbReference type="CDD" id="cd00866">
    <property type="entry name" value="PEBP_euk"/>
    <property type="match status" value="1"/>
</dbReference>
<dbReference type="GeneID" id="89968519"/>
<reference evidence="2 3" key="1">
    <citation type="submission" date="2023-08" db="EMBL/GenBank/DDBJ databases">
        <title>Black Yeasts Isolated from many extreme environments.</title>
        <authorList>
            <person name="Coleine C."/>
            <person name="Stajich J.E."/>
            <person name="Selbmann L."/>
        </authorList>
    </citation>
    <scope>NUCLEOTIDE SEQUENCE [LARGE SCALE GENOMIC DNA]</scope>
    <source>
        <strain evidence="2 3">CCFEE 5792</strain>
    </source>
</reference>
<evidence type="ECO:0000313" key="3">
    <source>
        <dbReference type="Proteomes" id="UP001358417"/>
    </source>
</evidence>
<dbReference type="AlphaFoldDB" id="A0AAV9NQ70"/>
<evidence type="ECO:0000313" key="2">
    <source>
        <dbReference type="EMBL" id="KAK5064464.1"/>
    </source>
</evidence>
<dbReference type="GO" id="GO:0030162">
    <property type="term" value="P:regulation of proteolysis"/>
    <property type="evidence" value="ECO:0007669"/>
    <property type="project" value="TreeGrafter"/>
</dbReference>
<evidence type="ECO:0000256" key="1">
    <source>
        <dbReference type="SAM" id="MobiDB-lite"/>
    </source>
</evidence>
<feature type="region of interest" description="Disordered" evidence="1">
    <location>
        <begin position="213"/>
        <end position="260"/>
    </location>
</feature>
<name>A0AAV9NQ70_9EURO</name>
<gene>
    <name evidence="2" type="ORF">LTR84_000297</name>
</gene>
<dbReference type="Proteomes" id="UP001358417">
    <property type="component" value="Unassembled WGS sequence"/>
</dbReference>
<dbReference type="EMBL" id="JAVRRD010000001">
    <property type="protein sequence ID" value="KAK5064464.1"/>
    <property type="molecule type" value="Genomic_DNA"/>
</dbReference>
<dbReference type="SUPFAM" id="SSF49777">
    <property type="entry name" value="PEBP-like"/>
    <property type="match status" value="1"/>
</dbReference>
<comment type="caution">
    <text evidence="2">The sequence shown here is derived from an EMBL/GenBank/DDBJ whole genome shotgun (WGS) entry which is preliminary data.</text>
</comment>
<dbReference type="GO" id="GO:0005543">
    <property type="term" value="F:phospholipid binding"/>
    <property type="evidence" value="ECO:0007669"/>
    <property type="project" value="TreeGrafter"/>
</dbReference>
<dbReference type="RefSeq" id="XP_064711788.1">
    <property type="nucleotide sequence ID" value="XM_064843928.1"/>
</dbReference>
<feature type="compositionally biased region" description="Low complexity" evidence="1">
    <location>
        <begin position="221"/>
        <end position="258"/>
    </location>
</feature>
<dbReference type="InterPro" id="IPR036610">
    <property type="entry name" value="PEBP-like_sf"/>
</dbReference>
<dbReference type="InterPro" id="IPR035810">
    <property type="entry name" value="PEBP_euk"/>
</dbReference>
<dbReference type="PANTHER" id="PTHR11362:SF141">
    <property type="entry name" value="PHOSPHATIDYLETHANOLAMINE-BINDING PROTEIN"/>
    <property type="match status" value="1"/>
</dbReference>
<evidence type="ECO:0008006" key="4">
    <source>
        <dbReference type="Google" id="ProtNLM"/>
    </source>
</evidence>
<dbReference type="Gene3D" id="3.90.280.10">
    <property type="entry name" value="PEBP-like"/>
    <property type="match status" value="1"/>
</dbReference>
<dbReference type="Pfam" id="PF01161">
    <property type="entry name" value="PBP"/>
    <property type="match status" value="1"/>
</dbReference>
<organism evidence="2 3">
    <name type="scientific">Exophiala bonariae</name>
    <dbReference type="NCBI Taxonomy" id="1690606"/>
    <lineage>
        <taxon>Eukaryota</taxon>
        <taxon>Fungi</taxon>
        <taxon>Dikarya</taxon>
        <taxon>Ascomycota</taxon>
        <taxon>Pezizomycotina</taxon>
        <taxon>Eurotiomycetes</taxon>
        <taxon>Chaetothyriomycetidae</taxon>
        <taxon>Chaetothyriales</taxon>
        <taxon>Herpotrichiellaceae</taxon>
        <taxon>Exophiala</taxon>
    </lineage>
</organism>
<keyword evidence="3" id="KW-1185">Reference proteome</keyword>
<dbReference type="GO" id="GO:0046578">
    <property type="term" value="P:regulation of Ras protein signal transduction"/>
    <property type="evidence" value="ECO:0007669"/>
    <property type="project" value="TreeGrafter"/>
</dbReference>
<proteinExistence type="predicted"/>